<name>A0A4S4EV14_CAMSN</name>
<protein>
    <recommendedName>
        <fullName evidence="4">DUF599 domain-containing protein</fullName>
    </recommendedName>
</protein>
<feature type="transmembrane region" description="Helical" evidence="1">
    <location>
        <begin position="180"/>
        <end position="207"/>
    </location>
</feature>
<comment type="caution">
    <text evidence="2">The sequence shown here is derived from an EMBL/GenBank/DDBJ whole genome shotgun (WGS) entry which is preliminary data.</text>
</comment>
<sequence length="252" mass="28070">MGWTWKKEHLDVILVPSGLLIMFGYHLYLLYRYLKLPHTTTMGHENNSKVAYVERTMQIDVRDRGQALTVITTNISTATTLSSISLVLSSLIGTWLGNSTKTIFTTYLIYGDTSQSIMSIKLITLLIFFLIAFASFIQTTRCFVHATFLLTMPDAEVPASYVETAVIMGSNFWSIGMRALYFAVTLLLWVFGPIPMFVSSVVMVGVLHNLDSDSAPLHQFRPVPSRSVLKNVGEEMAAVGRAVQQLGRPHGN</sequence>
<keyword evidence="1" id="KW-0812">Transmembrane</keyword>
<accession>A0A4S4EV14</accession>
<keyword evidence="1" id="KW-0472">Membrane</keyword>
<feature type="transmembrane region" description="Helical" evidence="1">
    <location>
        <begin position="116"/>
        <end position="137"/>
    </location>
</feature>
<gene>
    <name evidence="2" type="ORF">TEA_003863</name>
</gene>
<keyword evidence="1" id="KW-1133">Transmembrane helix</keyword>
<dbReference type="Pfam" id="PF04654">
    <property type="entry name" value="DUF599"/>
    <property type="match status" value="1"/>
</dbReference>
<feature type="transmembrane region" description="Helical" evidence="1">
    <location>
        <begin position="67"/>
        <end position="96"/>
    </location>
</feature>
<evidence type="ECO:0000313" key="2">
    <source>
        <dbReference type="EMBL" id="THG20789.1"/>
    </source>
</evidence>
<dbReference type="PANTHER" id="PTHR31168">
    <property type="entry name" value="OS02G0292800 PROTEIN"/>
    <property type="match status" value="1"/>
</dbReference>
<dbReference type="Proteomes" id="UP000306102">
    <property type="component" value="Unassembled WGS sequence"/>
</dbReference>
<dbReference type="EMBL" id="SDRB02001731">
    <property type="protein sequence ID" value="THG20789.1"/>
    <property type="molecule type" value="Genomic_DNA"/>
</dbReference>
<reference evidence="2 3" key="1">
    <citation type="journal article" date="2018" name="Proc. Natl. Acad. Sci. U.S.A.">
        <title>Draft genome sequence of Camellia sinensis var. sinensis provides insights into the evolution of the tea genome and tea quality.</title>
        <authorList>
            <person name="Wei C."/>
            <person name="Yang H."/>
            <person name="Wang S."/>
            <person name="Zhao J."/>
            <person name="Liu C."/>
            <person name="Gao L."/>
            <person name="Xia E."/>
            <person name="Lu Y."/>
            <person name="Tai Y."/>
            <person name="She G."/>
            <person name="Sun J."/>
            <person name="Cao H."/>
            <person name="Tong W."/>
            <person name="Gao Q."/>
            <person name="Li Y."/>
            <person name="Deng W."/>
            <person name="Jiang X."/>
            <person name="Wang W."/>
            <person name="Chen Q."/>
            <person name="Zhang S."/>
            <person name="Li H."/>
            <person name="Wu J."/>
            <person name="Wang P."/>
            <person name="Li P."/>
            <person name="Shi C."/>
            <person name="Zheng F."/>
            <person name="Jian J."/>
            <person name="Huang B."/>
            <person name="Shan D."/>
            <person name="Shi M."/>
            <person name="Fang C."/>
            <person name="Yue Y."/>
            <person name="Li F."/>
            <person name="Li D."/>
            <person name="Wei S."/>
            <person name="Han B."/>
            <person name="Jiang C."/>
            <person name="Yin Y."/>
            <person name="Xia T."/>
            <person name="Zhang Z."/>
            <person name="Bennetzen J.L."/>
            <person name="Zhao S."/>
            <person name="Wan X."/>
        </authorList>
    </citation>
    <scope>NUCLEOTIDE SEQUENCE [LARGE SCALE GENOMIC DNA]</scope>
    <source>
        <strain evidence="3">cv. Shuchazao</strain>
        <tissue evidence="2">Leaf</tissue>
    </source>
</reference>
<evidence type="ECO:0000256" key="1">
    <source>
        <dbReference type="SAM" id="Phobius"/>
    </source>
</evidence>
<dbReference type="InterPro" id="IPR006747">
    <property type="entry name" value="DUF599"/>
</dbReference>
<dbReference type="AlphaFoldDB" id="A0A4S4EV14"/>
<evidence type="ECO:0000313" key="3">
    <source>
        <dbReference type="Proteomes" id="UP000306102"/>
    </source>
</evidence>
<organism evidence="2 3">
    <name type="scientific">Camellia sinensis var. sinensis</name>
    <name type="common">China tea</name>
    <dbReference type="NCBI Taxonomy" id="542762"/>
    <lineage>
        <taxon>Eukaryota</taxon>
        <taxon>Viridiplantae</taxon>
        <taxon>Streptophyta</taxon>
        <taxon>Embryophyta</taxon>
        <taxon>Tracheophyta</taxon>
        <taxon>Spermatophyta</taxon>
        <taxon>Magnoliopsida</taxon>
        <taxon>eudicotyledons</taxon>
        <taxon>Gunneridae</taxon>
        <taxon>Pentapetalae</taxon>
        <taxon>asterids</taxon>
        <taxon>Ericales</taxon>
        <taxon>Theaceae</taxon>
        <taxon>Camellia</taxon>
    </lineage>
</organism>
<keyword evidence="3" id="KW-1185">Reference proteome</keyword>
<feature type="transmembrane region" description="Helical" evidence="1">
    <location>
        <begin position="12"/>
        <end position="31"/>
    </location>
</feature>
<dbReference type="PANTHER" id="PTHR31168:SF30">
    <property type="entry name" value="DUF599 DOMAIN-CONTAINING PROTEIN"/>
    <property type="match status" value="1"/>
</dbReference>
<evidence type="ECO:0008006" key="4">
    <source>
        <dbReference type="Google" id="ProtNLM"/>
    </source>
</evidence>
<proteinExistence type="predicted"/>